<proteinExistence type="inferred from homology"/>
<dbReference type="InterPro" id="IPR000743">
    <property type="entry name" value="Glyco_hydro_28"/>
</dbReference>
<dbReference type="OMA" id="TDGINIC"/>
<evidence type="ECO:0000313" key="10">
    <source>
        <dbReference type="EMBL" id="KYP32935.1"/>
    </source>
</evidence>
<dbReference type="PROSITE" id="PS00502">
    <property type="entry name" value="POLYGALACTURONASE"/>
    <property type="match status" value="1"/>
</dbReference>
<evidence type="ECO:0000256" key="2">
    <source>
        <dbReference type="ARBA" id="ARBA00008834"/>
    </source>
</evidence>
<dbReference type="InterPro" id="IPR012334">
    <property type="entry name" value="Pectin_lyas_fold"/>
</dbReference>
<evidence type="ECO:0000256" key="1">
    <source>
        <dbReference type="ARBA" id="ARBA00004191"/>
    </source>
</evidence>
<dbReference type="SUPFAM" id="SSF51126">
    <property type="entry name" value="Pectin lyase-like"/>
    <property type="match status" value="1"/>
</dbReference>
<keyword evidence="7" id="KW-0961">Cell wall biogenesis/degradation</keyword>
<dbReference type="STRING" id="3821.A0A151QRP3"/>
<organism evidence="10 11">
    <name type="scientific">Cajanus cajan</name>
    <name type="common">Pigeon pea</name>
    <name type="synonym">Cajanus indicus</name>
    <dbReference type="NCBI Taxonomy" id="3821"/>
    <lineage>
        <taxon>Eukaryota</taxon>
        <taxon>Viridiplantae</taxon>
        <taxon>Streptophyta</taxon>
        <taxon>Embryophyta</taxon>
        <taxon>Tracheophyta</taxon>
        <taxon>Spermatophyta</taxon>
        <taxon>Magnoliopsida</taxon>
        <taxon>eudicotyledons</taxon>
        <taxon>Gunneridae</taxon>
        <taxon>Pentapetalae</taxon>
        <taxon>rosids</taxon>
        <taxon>fabids</taxon>
        <taxon>Fabales</taxon>
        <taxon>Fabaceae</taxon>
        <taxon>Papilionoideae</taxon>
        <taxon>50 kb inversion clade</taxon>
        <taxon>NPAAA clade</taxon>
        <taxon>indigoferoid/millettioid clade</taxon>
        <taxon>Phaseoleae</taxon>
        <taxon>Cajanus</taxon>
    </lineage>
</organism>
<keyword evidence="11" id="KW-1185">Reference proteome</keyword>
<dbReference type="InterPro" id="IPR011050">
    <property type="entry name" value="Pectin_lyase_fold/virulence"/>
</dbReference>
<evidence type="ECO:0000256" key="8">
    <source>
        <dbReference type="PROSITE-ProRule" id="PRU10052"/>
    </source>
</evidence>
<comment type="subcellular location">
    <subcellularLocation>
        <location evidence="1">Secreted</location>
        <location evidence="1">Cell wall</location>
    </subcellularLocation>
</comment>
<gene>
    <name evidence="10" type="ORF">KK1_046272</name>
</gene>
<evidence type="ECO:0000256" key="6">
    <source>
        <dbReference type="ARBA" id="ARBA00023295"/>
    </source>
</evidence>
<keyword evidence="5 9" id="KW-0378">Hydrolase</keyword>
<evidence type="ECO:0000256" key="3">
    <source>
        <dbReference type="ARBA" id="ARBA00022512"/>
    </source>
</evidence>
<accession>A0A151QRP3</accession>
<dbReference type="Pfam" id="PF00295">
    <property type="entry name" value="Glyco_hydro_28"/>
    <property type="match status" value="1"/>
</dbReference>
<evidence type="ECO:0000313" key="11">
    <source>
        <dbReference type="Proteomes" id="UP000075243"/>
    </source>
</evidence>
<evidence type="ECO:0000256" key="5">
    <source>
        <dbReference type="ARBA" id="ARBA00022801"/>
    </source>
</evidence>
<name>A0A151QRP3_CAJCA</name>
<dbReference type="GO" id="GO:0071555">
    <property type="term" value="P:cell wall organization"/>
    <property type="evidence" value="ECO:0007669"/>
    <property type="project" value="UniProtKB-KW"/>
</dbReference>
<feature type="active site" evidence="8">
    <location>
        <position position="184"/>
    </location>
</feature>
<dbReference type="EC" id="3.2.1.15" evidence="10"/>
<dbReference type="GO" id="GO:0005975">
    <property type="term" value="P:carbohydrate metabolic process"/>
    <property type="evidence" value="ECO:0007669"/>
    <property type="project" value="InterPro"/>
</dbReference>
<dbReference type="PANTHER" id="PTHR31375">
    <property type="match status" value="1"/>
</dbReference>
<sequence>MAGPSTLVIPSGKIFFVKRLELNGPCKAQSVGIQFAGKIVPPTMDTWVGDRGSWIVISDVNNLTIDAKGGIIDGNGSSWWEKCRSCRRPTSLRFHNCNGLVVNSLSMTNSPGAHISVNGCNGAKFSGVSITAPEHSPNTDGFDIAVSKYITIKDSTIATGDDCIAINGGCSNINATRLFCGPGHGISIGSLGKNGSHEIVEEIYVNNCSFIGTTNGARIKTWPGGSGYARKITFDQIILKNAQNPIIIDQNYGVKQPSASEQAVMVSEVTYRGFVGTSARDLAIVLKCSTLGCFNITFDNVHIVSSQPGKPAYASYNNTHGTVINTVPKISLLK</sequence>
<evidence type="ECO:0000256" key="9">
    <source>
        <dbReference type="RuleBase" id="RU361169"/>
    </source>
</evidence>
<dbReference type="Proteomes" id="UP000075243">
    <property type="component" value="Unassembled WGS sequence"/>
</dbReference>
<dbReference type="GO" id="GO:0004650">
    <property type="term" value="F:polygalacturonase activity"/>
    <property type="evidence" value="ECO:0007669"/>
    <property type="project" value="UniProtKB-EC"/>
</dbReference>
<keyword evidence="3" id="KW-0134">Cell wall</keyword>
<dbReference type="SMART" id="SM00710">
    <property type="entry name" value="PbH1"/>
    <property type="match status" value="4"/>
</dbReference>
<dbReference type="InterPro" id="IPR006626">
    <property type="entry name" value="PbH1"/>
</dbReference>
<dbReference type="Gene3D" id="2.160.20.10">
    <property type="entry name" value="Single-stranded right-handed beta-helix, Pectin lyase-like"/>
    <property type="match status" value="1"/>
</dbReference>
<dbReference type="EMBL" id="KQ485060">
    <property type="protein sequence ID" value="KYP32935.1"/>
    <property type="molecule type" value="Genomic_DNA"/>
</dbReference>
<comment type="similarity">
    <text evidence="2 9">Belongs to the glycosyl hydrolase 28 family.</text>
</comment>
<dbReference type="Gramene" id="C.cajan_46164.t">
    <property type="protein sequence ID" value="C.cajan_46164.t"/>
    <property type="gene ID" value="C.cajan_46164"/>
</dbReference>
<protein>
    <submittedName>
        <fullName evidence="10">Polygalacturonase At3g15720 family</fullName>
        <ecNumber evidence="10">3.2.1.15</ecNumber>
    </submittedName>
</protein>
<evidence type="ECO:0000256" key="7">
    <source>
        <dbReference type="ARBA" id="ARBA00023316"/>
    </source>
</evidence>
<reference evidence="10" key="1">
    <citation type="journal article" date="2012" name="Nat. Biotechnol.">
        <title>Draft genome sequence of pigeonpea (Cajanus cajan), an orphan legume crop of resource-poor farmers.</title>
        <authorList>
            <person name="Varshney R.K."/>
            <person name="Chen W."/>
            <person name="Li Y."/>
            <person name="Bharti A.K."/>
            <person name="Saxena R.K."/>
            <person name="Schlueter J.A."/>
            <person name="Donoghue M.T."/>
            <person name="Azam S."/>
            <person name="Fan G."/>
            <person name="Whaley A.M."/>
            <person name="Farmer A.D."/>
            <person name="Sheridan J."/>
            <person name="Iwata A."/>
            <person name="Tuteja R."/>
            <person name="Penmetsa R.V."/>
            <person name="Wu W."/>
            <person name="Upadhyaya H.D."/>
            <person name="Yang S.P."/>
            <person name="Shah T."/>
            <person name="Saxena K.B."/>
            <person name="Michael T."/>
            <person name="McCombie W.R."/>
            <person name="Yang B."/>
            <person name="Zhang G."/>
            <person name="Yang H."/>
            <person name="Wang J."/>
            <person name="Spillane C."/>
            <person name="Cook D.R."/>
            <person name="May G.D."/>
            <person name="Xu X."/>
            <person name="Jackson S.A."/>
        </authorList>
    </citation>
    <scope>NUCLEOTIDE SEQUENCE [LARGE SCALE GENOMIC DNA]</scope>
</reference>
<dbReference type="AlphaFoldDB" id="A0A151QRP3"/>
<evidence type="ECO:0000256" key="4">
    <source>
        <dbReference type="ARBA" id="ARBA00022525"/>
    </source>
</evidence>
<keyword evidence="6 9" id="KW-0326">Glycosidase</keyword>
<keyword evidence="4" id="KW-0964">Secreted</keyword>